<dbReference type="Proteomes" id="UP000178870">
    <property type="component" value="Unassembled WGS sequence"/>
</dbReference>
<evidence type="ECO:0000313" key="3">
    <source>
        <dbReference type="Proteomes" id="UP000178870"/>
    </source>
</evidence>
<name>A0A1F7Z0T4_9BACT</name>
<proteinExistence type="predicted"/>
<accession>A0A1F7Z0T4</accession>
<protein>
    <submittedName>
        <fullName evidence="2">Uncharacterized protein</fullName>
    </submittedName>
</protein>
<keyword evidence="1" id="KW-0812">Transmembrane</keyword>
<evidence type="ECO:0000256" key="1">
    <source>
        <dbReference type="SAM" id="Phobius"/>
    </source>
</evidence>
<sequence length="124" mass="12520">MNILLNTIPVAPPGGFQGRGPLGLEGSDPTLAGDTLSNVISTAIGVMTAIAFIWFIFLLLMGALGIMTAGGDKAKVEAARARISNGLIGLVITISVVGILVLVATILGLEGILDLQGVIGNLSP</sequence>
<feature type="transmembrane region" description="Helical" evidence="1">
    <location>
        <begin position="87"/>
        <end position="109"/>
    </location>
</feature>
<feature type="transmembrane region" description="Helical" evidence="1">
    <location>
        <begin position="39"/>
        <end position="66"/>
    </location>
</feature>
<comment type="caution">
    <text evidence="2">The sequence shown here is derived from an EMBL/GenBank/DDBJ whole genome shotgun (WGS) entry which is preliminary data.</text>
</comment>
<evidence type="ECO:0000313" key="2">
    <source>
        <dbReference type="EMBL" id="OGM32709.1"/>
    </source>
</evidence>
<keyword evidence="1" id="KW-0472">Membrane</keyword>
<keyword evidence="1" id="KW-1133">Transmembrane helix</keyword>
<dbReference type="AlphaFoldDB" id="A0A1F7Z0T4"/>
<dbReference type="EMBL" id="MGGP01000013">
    <property type="protein sequence ID" value="OGM32709.1"/>
    <property type="molecule type" value="Genomic_DNA"/>
</dbReference>
<gene>
    <name evidence="2" type="ORF">A2803_01490</name>
</gene>
<reference evidence="2 3" key="1">
    <citation type="journal article" date="2016" name="Nat. Commun.">
        <title>Thousands of microbial genomes shed light on interconnected biogeochemical processes in an aquifer system.</title>
        <authorList>
            <person name="Anantharaman K."/>
            <person name="Brown C.T."/>
            <person name="Hug L.A."/>
            <person name="Sharon I."/>
            <person name="Castelle C.J."/>
            <person name="Probst A.J."/>
            <person name="Thomas B.C."/>
            <person name="Singh A."/>
            <person name="Wilkins M.J."/>
            <person name="Karaoz U."/>
            <person name="Brodie E.L."/>
            <person name="Williams K.H."/>
            <person name="Hubbard S.S."/>
            <person name="Banfield J.F."/>
        </authorList>
    </citation>
    <scope>NUCLEOTIDE SEQUENCE [LARGE SCALE GENOMIC DNA]</scope>
</reference>
<organism evidence="2 3">
    <name type="scientific">Candidatus Woesebacteria bacterium RIFCSPHIGHO2_01_FULL_44_21</name>
    <dbReference type="NCBI Taxonomy" id="1802503"/>
    <lineage>
        <taxon>Bacteria</taxon>
        <taxon>Candidatus Woeseibacteriota</taxon>
    </lineage>
</organism>